<sequence length="140" mass="16943">AQILKEEDERQRQAEEEKKARIEAYRQKKRLEKQKEEEKHRQQARQQEMTQLADAHYTRAILKYRGLLPFKKLISLAKRNWLKAVRHHEKCLVRQCLQAWRQFADEETARKAGVADQMRDFILTKRCFINWRHVSSGRLS</sequence>
<gene>
    <name evidence="2" type="ORF">ElyMa_001565500</name>
</gene>
<dbReference type="PANTHER" id="PTHR22028">
    <property type="entry name" value="SFI1 SPINDLE BODY DOMAIN-CONTAINING PROTEIN-RELATED"/>
    <property type="match status" value="1"/>
</dbReference>
<protein>
    <submittedName>
        <fullName evidence="2">Coiled-coil domain-containing 191</fullName>
    </submittedName>
</protein>
<dbReference type="PANTHER" id="PTHR22028:SF5">
    <property type="entry name" value="COILED-COIL DOMAIN-CONTAINING PROTEIN 191"/>
    <property type="match status" value="1"/>
</dbReference>
<reference evidence="2 3" key="1">
    <citation type="journal article" date="2021" name="Elife">
        <title>Chloroplast acquisition without the gene transfer in kleptoplastic sea slugs, Plakobranchus ocellatus.</title>
        <authorList>
            <person name="Maeda T."/>
            <person name="Takahashi S."/>
            <person name="Yoshida T."/>
            <person name="Shimamura S."/>
            <person name="Takaki Y."/>
            <person name="Nagai Y."/>
            <person name="Toyoda A."/>
            <person name="Suzuki Y."/>
            <person name="Arimoto A."/>
            <person name="Ishii H."/>
            <person name="Satoh N."/>
            <person name="Nishiyama T."/>
            <person name="Hasebe M."/>
            <person name="Maruyama T."/>
            <person name="Minagawa J."/>
            <person name="Obokata J."/>
            <person name="Shigenobu S."/>
        </authorList>
    </citation>
    <scope>NUCLEOTIDE SEQUENCE [LARGE SCALE GENOMIC DNA]</scope>
</reference>
<name>A0AAV4JBS0_9GAST</name>
<evidence type="ECO:0000256" key="1">
    <source>
        <dbReference type="SAM" id="MobiDB-lite"/>
    </source>
</evidence>
<feature type="region of interest" description="Disordered" evidence="1">
    <location>
        <begin position="27"/>
        <end position="50"/>
    </location>
</feature>
<feature type="non-terminal residue" evidence="2">
    <location>
        <position position="1"/>
    </location>
</feature>
<keyword evidence="3" id="KW-1185">Reference proteome</keyword>
<evidence type="ECO:0000313" key="3">
    <source>
        <dbReference type="Proteomes" id="UP000762676"/>
    </source>
</evidence>
<dbReference type="AlphaFoldDB" id="A0AAV4JBS0"/>
<accession>A0AAV4JBS0</accession>
<dbReference type="Proteomes" id="UP000762676">
    <property type="component" value="Unassembled WGS sequence"/>
</dbReference>
<comment type="caution">
    <text evidence="2">The sequence shown here is derived from an EMBL/GenBank/DDBJ whole genome shotgun (WGS) entry which is preliminary data.</text>
</comment>
<dbReference type="EMBL" id="BMAT01003099">
    <property type="protein sequence ID" value="GFS20249.1"/>
    <property type="molecule type" value="Genomic_DNA"/>
</dbReference>
<evidence type="ECO:0000313" key="2">
    <source>
        <dbReference type="EMBL" id="GFS20249.1"/>
    </source>
</evidence>
<organism evidence="2 3">
    <name type="scientific">Elysia marginata</name>
    <dbReference type="NCBI Taxonomy" id="1093978"/>
    <lineage>
        <taxon>Eukaryota</taxon>
        <taxon>Metazoa</taxon>
        <taxon>Spiralia</taxon>
        <taxon>Lophotrochozoa</taxon>
        <taxon>Mollusca</taxon>
        <taxon>Gastropoda</taxon>
        <taxon>Heterobranchia</taxon>
        <taxon>Euthyneura</taxon>
        <taxon>Panpulmonata</taxon>
        <taxon>Sacoglossa</taxon>
        <taxon>Placobranchoidea</taxon>
        <taxon>Plakobranchidae</taxon>
        <taxon>Elysia</taxon>
    </lineage>
</organism>
<proteinExistence type="predicted"/>
<dbReference type="InterPro" id="IPR052270">
    <property type="entry name" value="CACF_protein"/>
</dbReference>